<comment type="caution">
    <text evidence="1">The sequence shown here is derived from an EMBL/GenBank/DDBJ whole genome shotgun (WGS) entry which is preliminary data.</text>
</comment>
<keyword evidence="2" id="KW-1185">Reference proteome</keyword>
<reference evidence="1" key="1">
    <citation type="journal article" date="2014" name="Int. J. Syst. Evol. Microbiol.">
        <title>Complete genome sequence of Corynebacterium casei LMG S-19264T (=DSM 44701T), isolated from a smear-ripened cheese.</title>
        <authorList>
            <consortium name="US DOE Joint Genome Institute (JGI-PGF)"/>
            <person name="Walter F."/>
            <person name="Albersmeier A."/>
            <person name="Kalinowski J."/>
            <person name="Ruckert C."/>
        </authorList>
    </citation>
    <scope>NUCLEOTIDE SEQUENCE</scope>
    <source>
        <strain evidence="1">JCM 3091</strain>
    </source>
</reference>
<proteinExistence type="predicted"/>
<gene>
    <name evidence="1" type="ORF">GCM10010124_26360</name>
</gene>
<accession>A0A8J3BMN4</accession>
<dbReference type="Proteomes" id="UP000662200">
    <property type="component" value="Unassembled WGS sequence"/>
</dbReference>
<name>A0A8J3BMN4_9ACTN</name>
<evidence type="ECO:0000313" key="2">
    <source>
        <dbReference type="Proteomes" id="UP000662200"/>
    </source>
</evidence>
<organism evidence="1 2">
    <name type="scientific">Pilimelia terevasa</name>
    <dbReference type="NCBI Taxonomy" id="53372"/>
    <lineage>
        <taxon>Bacteria</taxon>
        <taxon>Bacillati</taxon>
        <taxon>Actinomycetota</taxon>
        <taxon>Actinomycetes</taxon>
        <taxon>Micromonosporales</taxon>
        <taxon>Micromonosporaceae</taxon>
        <taxon>Pilimelia</taxon>
    </lineage>
</organism>
<reference evidence="1" key="2">
    <citation type="submission" date="2020-09" db="EMBL/GenBank/DDBJ databases">
        <authorList>
            <person name="Sun Q."/>
            <person name="Ohkuma M."/>
        </authorList>
    </citation>
    <scope>NUCLEOTIDE SEQUENCE</scope>
    <source>
        <strain evidence="1">JCM 3091</strain>
    </source>
</reference>
<protein>
    <submittedName>
        <fullName evidence="1">Uncharacterized protein</fullName>
    </submittedName>
</protein>
<evidence type="ECO:0000313" key="1">
    <source>
        <dbReference type="EMBL" id="GGK32306.1"/>
    </source>
</evidence>
<sequence length="142" mass="16391">MGGMSAVDPIVVTGLDRHLSYDGAWIRVEPRWWVRVVHAWRHARAQAKATRGARAVGLKPPRLPKPPTQVTFPVRDVTSVALRPARWWLPGLLAVDAPGHNDPWRRPTWWRRRRRPHAIRFTTGDPDLIYALYLLLREDLGF</sequence>
<dbReference type="EMBL" id="BMQC01000008">
    <property type="protein sequence ID" value="GGK32306.1"/>
    <property type="molecule type" value="Genomic_DNA"/>
</dbReference>
<dbReference type="RefSeq" id="WP_189114585.1">
    <property type="nucleotide sequence ID" value="NZ_BMQC01000008.1"/>
</dbReference>
<dbReference type="AlphaFoldDB" id="A0A8J3BMN4"/>